<evidence type="ECO:0000313" key="2">
    <source>
        <dbReference type="EMBL" id="MXR51813.1"/>
    </source>
</evidence>
<feature type="domain" description="Metallo-beta-lactamase" evidence="1">
    <location>
        <begin position="14"/>
        <end position="228"/>
    </location>
</feature>
<dbReference type="RefSeq" id="WP_159763941.1">
    <property type="nucleotide sequence ID" value="NZ_WUUT01000003.1"/>
</dbReference>
<dbReference type="InterPro" id="IPR050662">
    <property type="entry name" value="Sec-metab_biosynth-thioest"/>
</dbReference>
<reference evidence="2 3" key="1">
    <citation type="submission" date="2019-12" db="EMBL/GenBank/DDBJ databases">
        <title>Isolation and characterization of three novel carbon monoxide-oxidizing members of Halobacteria from salione crusts and soils.</title>
        <authorList>
            <person name="Myers M.R."/>
            <person name="King G.M."/>
        </authorList>
    </citation>
    <scope>NUCLEOTIDE SEQUENCE [LARGE SCALE GENOMIC DNA]</scope>
    <source>
        <strain evidence="2 3">WSH3</strain>
    </source>
</reference>
<dbReference type="Gene3D" id="3.60.15.10">
    <property type="entry name" value="Ribonuclease Z/Hydroxyacylglutathione hydrolase-like"/>
    <property type="match status" value="1"/>
</dbReference>
<dbReference type="Proteomes" id="UP000466535">
    <property type="component" value="Unassembled WGS sequence"/>
</dbReference>
<dbReference type="OrthoDB" id="205181at2157"/>
<keyword evidence="3" id="KW-1185">Reference proteome</keyword>
<organism evidence="2 3">
    <name type="scientific">Halovenus carboxidivorans</name>
    <dbReference type="NCBI Taxonomy" id="2692199"/>
    <lineage>
        <taxon>Archaea</taxon>
        <taxon>Methanobacteriati</taxon>
        <taxon>Methanobacteriota</taxon>
        <taxon>Stenosarchaea group</taxon>
        <taxon>Halobacteria</taxon>
        <taxon>Halobacteriales</taxon>
        <taxon>Haloarculaceae</taxon>
        <taxon>Halovenus</taxon>
    </lineage>
</organism>
<protein>
    <submittedName>
        <fullName evidence="2">MBL fold metallo-hydrolase</fullName>
    </submittedName>
</protein>
<dbReference type="SUPFAM" id="SSF56281">
    <property type="entry name" value="Metallo-hydrolase/oxidoreductase"/>
    <property type="match status" value="1"/>
</dbReference>
<dbReference type="PANTHER" id="PTHR23131">
    <property type="entry name" value="ENDORIBONUCLEASE LACTB2"/>
    <property type="match status" value="1"/>
</dbReference>
<evidence type="ECO:0000313" key="3">
    <source>
        <dbReference type="Proteomes" id="UP000466535"/>
    </source>
</evidence>
<sequence>MERIELSNAAFEGDNNAYLFDDGPETALIDTGDWLEGSEGQLRQELADRGIDFSDIDRVFLTHWHGDHIGLASAIQAEGDATVHVHSADAPLVAGDADAWAEMHDLQERYFDEWAIPEDGQEVLFGLMDGSAYTENPPTVTPIEGGDTFTINGIEIEAVHAPGHAAGLCMYEAEIDGSSEVFTGDALLPQYTPNVGGADVRVERPLAKYLDTLGRIAEAEYDRAWPGHRDPIDDPTARAEHIIHHHEERSWRVLDALRRLGPCSVWTVSADLFGDLEHIHILHGPGESYAHLEHLERDGVVEREGDEYRLAEGVEADLDALDEQRWPLV</sequence>
<dbReference type="SMART" id="SM00849">
    <property type="entry name" value="Lactamase_B"/>
    <property type="match status" value="1"/>
</dbReference>
<dbReference type="InterPro" id="IPR036388">
    <property type="entry name" value="WH-like_DNA-bd_sf"/>
</dbReference>
<dbReference type="PANTHER" id="PTHR23131:SF4">
    <property type="entry name" value="METALLO-BETA-LACTAMASE SUPERFAMILY POTEIN"/>
    <property type="match status" value="1"/>
</dbReference>
<dbReference type="AlphaFoldDB" id="A0A6B0T872"/>
<dbReference type="EMBL" id="WUUT01000003">
    <property type="protein sequence ID" value="MXR51813.1"/>
    <property type="molecule type" value="Genomic_DNA"/>
</dbReference>
<gene>
    <name evidence="2" type="ORF">GRX03_09370</name>
</gene>
<dbReference type="InterPro" id="IPR001279">
    <property type="entry name" value="Metallo-B-lactamas"/>
</dbReference>
<proteinExistence type="predicted"/>
<dbReference type="GO" id="GO:0016787">
    <property type="term" value="F:hydrolase activity"/>
    <property type="evidence" value="ECO:0007669"/>
    <property type="project" value="UniProtKB-KW"/>
</dbReference>
<evidence type="ECO:0000259" key="1">
    <source>
        <dbReference type="SMART" id="SM00849"/>
    </source>
</evidence>
<comment type="caution">
    <text evidence="2">The sequence shown here is derived from an EMBL/GenBank/DDBJ whole genome shotgun (WGS) entry which is preliminary data.</text>
</comment>
<keyword evidence="2" id="KW-0378">Hydrolase</keyword>
<dbReference type="Pfam" id="PF00753">
    <property type="entry name" value="Lactamase_B"/>
    <property type="match status" value="1"/>
</dbReference>
<dbReference type="CDD" id="cd07725">
    <property type="entry name" value="TTHA1429-like_MBL-fold"/>
    <property type="match status" value="1"/>
</dbReference>
<name>A0A6B0T872_9EURY</name>
<accession>A0A6B0T872</accession>
<dbReference type="InterPro" id="IPR036866">
    <property type="entry name" value="RibonucZ/Hydroxyglut_hydro"/>
</dbReference>
<dbReference type="Gene3D" id="1.10.10.10">
    <property type="entry name" value="Winged helix-like DNA-binding domain superfamily/Winged helix DNA-binding domain"/>
    <property type="match status" value="1"/>
</dbReference>